<protein>
    <submittedName>
        <fullName evidence="1">Uncharacterized protein</fullName>
    </submittedName>
</protein>
<proteinExistence type="predicted"/>
<comment type="caution">
    <text evidence="1">The sequence shown here is derived from an EMBL/GenBank/DDBJ whole genome shotgun (WGS) entry which is preliminary data.</text>
</comment>
<dbReference type="Proteomes" id="UP001202328">
    <property type="component" value="Unassembled WGS sequence"/>
</dbReference>
<dbReference type="AlphaFoldDB" id="A0AAD4SDS6"/>
<sequence>LDTSVQPYCWNQIVTLRTKYQDITKLSQLALAVELRSTSLKATKGSPGLIEES</sequence>
<reference evidence="1" key="1">
    <citation type="submission" date="2022-04" db="EMBL/GenBank/DDBJ databases">
        <title>A functionally conserved STORR gene fusion in Papaver species that diverged 16.8 million years ago.</title>
        <authorList>
            <person name="Catania T."/>
        </authorList>
    </citation>
    <scope>NUCLEOTIDE SEQUENCE</scope>
    <source>
        <strain evidence="1">S-188037</strain>
    </source>
</reference>
<evidence type="ECO:0000313" key="1">
    <source>
        <dbReference type="EMBL" id="KAI3901811.1"/>
    </source>
</evidence>
<accession>A0AAD4SDS6</accession>
<feature type="non-terminal residue" evidence="1">
    <location>
        <position position="1"/>
    </location>
</feature>
<keyword evidence="2" id="KW-1185">Reference proteome</keyword>
<dbReference type="EMBL" id="JAJJMB010011506">
    <property type="protein sequence ID" value="KAI3901811.1"/>
    <property type="molecule type" value="Genomic_DNA"/>
</dbReference>
<gene>
    <name evidence="1" type="ORF">MKW98_013926</name>
</gene>
<evidence type="ECO:0000313" key="2">
    <source>
        <dbReference type="Proteomes" id="UP001202328"/>
    </source>
</evidence>
<name>A0AAD4SDS6_9MAGN</name>
<organism evidence="1 2">
    <name type="scientific">Papaver atlanticum</name>
    <dbReference type="NCBI Taxonomy" id="357466"/>
    <lineage>
        <taxon>Eukaryota</taxon>
        <taxon>Viridiplantae</taxon>
        <taxon>Streptophyta</taxon>
        <taxon>Embryophyta</taxon>
        <taxon>Tracheophyta</taxon>
        <taxon>Spermatophyta</taxon>
        <taxon>Magnoliopsida</taxon>
        <taxon>Ranunculales</taxon>
        <taxon>Papaveraceae</taxon>
        <taxon>Papaveroideae</taxon>
        <taxon>Papaver</taxon>
    </lineage>
</organism>